<protein>
    <submittedName>
        <fullName evidence="2">Uncharacterized protein</fullName>
    </submittedName>
</protein>
<evidence type="ECO:0000313" key="2">
    <source>
        <dbReference type="EMBL" id="AAV27505.1"/>
    </source>
</evidence>
<dbReference type="HOGENOM" id="CLU_134371_0_0_14"/>
<evidence type="ECO:0000313" key="3">
    <source>
        <dbReference type="Proteomes" id="UP000006822"/>
    </source>
</evidence>
<dbReference type="KEGG" id="mhy:mhp296"/>
<dbReference type="PhylomeDB" id="Q601A6"/>
<evidence type="ECO:0000256" key="1">
    <source>
        <dbReference type="SAM" id="Phobius"/>
    </source>
</evidence>
<reference evidence="2 3" key="1">
    <citation type="journal article" date="2004" name="J. Bacteriol.">
        <title>The genome sequence of Mycoplasma hyopneumoniae strain 232, the agent of swine mycoplasmosis.</title>
        <authorList>
            <person name="Minion F.C."/>
            <person name="Lefkowitz E.J."/>
            <person name="Madsen M.L."/>
            <person name="Cleary B.J."/>
            <person name="Swartzell S.M."/>
            <person name="Mahairas G.G."/>
        </authorList>
    </citation>
    <scope>NUCLEOTIDE SEQUENCE [LARGE SCALE GENOMIC DNA]</scope>
    <source>
        <strain evidence="2 3">232</strain>
    </source>
</reference>
<gene>
    <name evidence="2" type="ordered locus">mhp296</name>
</gene>
<dbReference type="Proteomes" id="UP000006822">
    <property type="component" value="Chromosome"/>
</dbReference>
<feature type="transmembrane region" description="Helical" evidence="1">
    <location>
        <begin position="40"/>
        <end position="63"/>
    </location>
</feature>
<dbReference type="AlphaFoldDB" id="Q601A6"/>
<keyword evidence="1" id="KW-0472">Membrane</keyword>
<dbReference type="eggNOG" id="ENOG5031ZFI">
    <property type="taxonomic scope" value="Bacteria"/>
</dbReference>
<sequence length="152" mass="18035">MNSSSFMFWTKFSWLLALFSFAISIFENLIYYHYLQSLNFISFVSLNSLSGILLIIFIFLTFLDKIAPIFWKNSLLKDVKFQKDICNFYLKKNNRIYFILIILSFISLIIFNLYNLIEFGITYYSFGLVFGCFFSLLAINFRIIHTCSTIEK</sequence>
<dbReference type="EMBL" id="AE017332">
    <property type="protein sequence ID" value="AAV27505.1"/>
    <property type="molecule type" value="Genomic_DNA"/>
</dbReference>
<proteinExistence type="predicted"/>
<name>Q601A6_MESH2</name>
<feature type="transmembrane region" description="Helical" evidence="1">
    <location>
        <begin position="123"/>
        <end position="144"/>
    </location>
</feature>
<feature type="transmembrane region" description="Helical" evidence="1">
    <location>
        <begin position="12"/>
        <end position="34"/>
    </location>
</feature>
<keyword evidence="1" id="KW-1133">Transmembrane helix</keyword>
<keyword evidence="1" id="KW-0812">Transmembrane</keyword>
<feature type="transmembrane region" description="Helical" evidence="1">
    <location>
        <begin position="96"/>
        <end position="117"/>
    </location>
</feature>
<accession>Q601A6</accession>
<organism evidence="2 3">
    <name type="scientific">Mesomycoplasma hyopneumoniae (strain 232)</name>
    <name type="common">Mycoplasma hyopneumoniae</name>
    <dbReference type="NCBI Taxonomy" id="295358"/>
    <lineage>
        <taxon>Bacteria</taxon>
        <taxon>Bacillati</taxon>
        <taxon>Mycoplasmatota</taxon>
        <taxon>Mycoplasmoidales</taxon>
        <taxon>Metamycoplasmataceae</taxon>
        <taxon>Mesomycoplasma</taxon>
    </lineage>
</organism>